<evidence type="ECO:0000256" key="5">
    <source>
        <dbReference type="ARBA" id="ARBA00023002"/>
    </source>
</evidence>
<dbReference type="GO" id="GO:0006633">
    <property type="term" value="P:fatty acid biosynthetic process"/>
    <property type="evidence" value="ECO:0007669"/>
    <property type="project" value="UniProtKB-KW"/>
</dbReference>
<evidence type="ECO:0000256" key="7">
    <source>
        <dbReference type="ARBA" id="ARBA00023160"/>
    </source>
</evidence>
<name>A0A9Q1BPT9_HOLLE</name>
<dbReference type="SUPFAM" id="SSF50129">
    <property type="entry name" value="GroES-like"/>
    <property type="match status" value="1"/>
</dbReference>
<dbReference type="SMART" id="SM00829">
    <property type="entry name" value="PKS_ER"/>
    <property type="match status" value="1"/>
</dbReference>
<keyword evidence="2" id="KW-0444">Lipid biosynthesis</keyword>
<keyword evidence="6" id="KW-0443">Lipid metabolism</keyword>
<evidence type="ECO:0000256" key="3">
    <source>
        <dbReference type="ARBA" id="ARBA00022832"/>
    </source>
</evidence>
<comment type="caution">
    <text evidence="10">The sequence shown here is derived from an EMBL/GenBank/DDBJ whole genome shotgun (WGS) entry which is preliminary data.</text>
</comment>
<keyword evidence="8" id="KW-0511">Multifunctional enzyme</keyword>
<keyword evidence="7" id="KW-0275">Fatty acid biosynthesis</keyword>
<dbReference type="InterPro" id="IPR050091">
    <property type="entry name" value="PKS_NRPS_Biosynth_Enz"/>
</dbReference>
<protein>
    <submittedName>
        <fullName evidence="10">Fatty acid synthase</fullName>
    </submittedName>
</protein>
<dbReference type="OrthoDB" id="3509362at2759"/>
<sequence length="213" mass="23411">MNVFKNGCWGSYRHQILKEVEHIRTHSTFPEEFSAAPQNAYVDVLTPGDFSSLRWIHSPVTPTSRERCTVHYSSLNFRDVMLASGKLPAEALRGKVIYFVCKDLAHKECLIGIEFAGRNSEGKRVMGVVENQGLASEVFAEPYFLFDVPESWSLEDAATVPAVYCTVYYALVVRGHIKRGDSILIHSGSGGVGQAAIAVALSYGCKIYTTVGG</sequence>
<dbReference type="GO" id="GO:0004312">
    <property type="term" value="F:fatty acid synthase activity"/>
    <property type="evidence" value="ECO:0007669"/>
    <property type="project" value="TreeGrafter"/>
</dbReference>
<dbReference type="PANTHER" id="PTHR43775:SF7">
    <property type="entry name" value="FATTY ACID SYNTHASE"/>
    <property type="match status" value="1"/>
</dbReference>
<reference evidence="10" key="1">
    <citation type="submission" date="2021-10" db="EMBL/GenBank/DDBJ databases">
        <title>Tropical sea cucumber genome reveals ecological adaptation and Cuvierian tubules defense mechanism.</title>
        <authorList>
            <person name="Chen T."/>
        </authorList>
    </citation>
    <scope>NUCLEOTIDE SEQUENCE</scope>
    <source>
        <strain evidence="10">Nanhai2018</strain>
        <tissue evidence="10">Muscle</tissue>
    </source>
</reference>
<dbReference type="EMBL" id="JAIZAY010000013">
    <property type="protein sequence ID" value="KAJ8030411.1"/>
    <property type="molecule type" value="Genomic_DNA"/>
</dbReference>
<evidence type="ECO:0000256" key="6">
    <source>
        <dbReference type="ARBA" id="ARBA00023098"/>
    </source>
</evidence>
<evidence type="ECO:0000256" key="4">
    <source>
        <dbReference type="ARBA" id="ARBA00022857"/>
    </source>
</evidence>
<evidence type="ECO:0000256" key="8">
    <source>
        <dbReference type="ARBA" id="ARBA00023268"/>
    </source>
</evidence>
<dbReference type="Proteomes" id="UP001152320">
    <property type="component" value="Chromosome 13"/>
</dbReference>
<feature type="domain" description="Enoyl reductase (ER)" evidence="9">
    <location>
        <begin position="48"/>
        <end position="213"/>
    </location>
</feature>
<dbReference type="GO" id="GO:0016491">
    <property type="term" value="F:oxidoreductase activity"/>
    <property type="evidence" value="ECO:0007669"/>
    <property type="project" value="UniProtKB-KW"/>
</dbReference>
<keyword evidence="3" id="KW-0276">Fatty acid metabolism</keyword>
<keyword evidence="1" id="KW-0596">Phosphopantetheine</keyword>
<dbReference type="PANTHER" id="PTHR43775">
    <property type="entry name" value="FATTY ACID SYNTHASE"/>
    <property type="match status" value="1"/>
</dbReference>
<keyword evidence="5" id="KW-0560">Oxidoreductase</keyword>
<dbReference type="SUPFAM" id="SSF51735">
    <property type="entry name" value="NAD(P)-binding Rossmann-fold domains"/>
    <property type="match status" value="1"/>
</dbReference>
<dbReference type="InterPro" id="IPR011032">
    <property type="entry name" value="GroES-like_sf"/>
</dbReference>
<evidence type="ECO:0000256" key="2">
    <source>
        <dbReference type="ARBA" id="ARBA00022516"/>
    </source>
</evidence>
<evidence type="ECO:0000313" key="11">
    <source>
        <dbReference type="Proteomes" id="UP001152320"/>
    </source>
</evidence>
<dbReference type="InterPro" id="IPR020843">
    <property type="entry name" value="ER"/>
</dbReference>
<dbReference type="AlphaFoldDB" id="A0A9Q1BPT9"/>
<keyword evidence="4" id="KW-0521">NADP</keyword>
<evidence type="ECO:0000313" key="10">
    <source>
        <dbReference type="EMBL" id="KAJ8030411.1"/>
    </source>
</evidence>
<gene>
    <name evidence="10" type="ORF">HOLleu_26835</name>
</gene>
<dbReference type="InterPro" id="IPR036291">
    <property type="entry name" value="NAD(P)-bd_dom_sf"/>
</dbReference>
<evidence type="ECO:0000259" key="9">
    <source>
        <dbReference type="SMART" id="SM00829"/>
    </source>
</evidence>
<dbReference type="CDD" id="cd05195">
    <property type="entry name" value="enoyl_red"/>
    <property type="match status" value="1"/>
</dbReference>
<evidence type="ECO:0000256" key="1">
    <source>
        <dbReference type="ARBA" id="ARBA00022450"/>
    </source>
</evidence>
<organism evidence="10 11">
    <name type="scientific">Holothuria leucospilota</name>
    <name type="common">Black long sea cucumber</name>
    <name type="synonym">Mertensiothuria leucospilota</name>
    <dbReference type="NCBI Taxonomy" id="206669"/>
    <lineage>
        <taxon>Eukaryota</taxon>
        <taxon>Metazoa</taxon>
        <taxon>Echinodermata</taxon>
        <taxon>Eleutherozoa</taxon>
        <taxon>Echinozoa</taxon>
        <taxon>Holothuroidea</taxon>
        <taxon>Aspidochirotacea</taxon>
        <taxon>Aspidochirotida</taxon>
        <taxon>Holothuriidae</taxon>
        <taxon>Holothuria</taxon>
    </lineage>
</organism>
<keyword evidence="11" id="KW-1185">Reference proteome</keyword>
<proteinExistence type="predicted"/>
<dbReference type="Gene3D" id="3.90.180.10">
    <property type="entry name" value="Medium-chain alcohol dehydrogenases, catalytic domain"/>
    <property type="match status" value="1"/>
</dbReference>
<accession>A0A9Q1BPT9</accession>